<dbReference type="STRING" id="106370.Francci3_0814"/>
<feature type="region of interest" description="Disordered" evidence="1">
    <location>
        <begin position="335"/>
        <end position="365"/>
    </location>
</feature>
<dbReference type="Pfam" id="PF01370">
    <property type="entry name" value="Epimerase"/>
    <property type="match status" value="1"/>
</dbReference>
<dbReference type="RefSeq" id="WP_011435267.1">
    <property type="nucleotide sequence ID" value="NC_007777.1"/>
</dbReference>
<dbReference type="InterPro" id="IPR036291">
    <property type="entry name" value="NAD(P)-bd_dom_sf"/>
</dbReference>
<dbReference type="GO" id="GO:0005737">
    <property type="term" value="C:cytoplasm"/>
    <property type="evidence" value="ECO:0007669"/>
    <property type="project" value="TreeGrafter"/>
</dbReference>
<proteinExistence type="predicted"/>
<dbReference type="PANTHER" id="PTHR48079:SF6">
    <property type="entry name" value="NAD(P)-BINDING DOMAIN-CONTAINING PROTEIN-RELATED"/>
    <property type="match status" value="1"/>
</dbReference>
<dbReference type="InterPro" id="IPR001509">
    <property type="entry name" value="Epimerase_deHydtase"/>
</dbReference>
<feature type="domain" description="NAD-dependent epimerase/dehydratase" evidence="2">
    <location>
        <begin position="13"/>
        <end position="251"/>
    </location>
</feature>
<evidence type="ECO:0000259" key="2">
    <source>
        <dbReference type="Pfam" id="PF01370"/>
    </source>
</evidence>
<dbReference type="Proteomes" id="UP000001937">
    <property type="component" value="Chromosome"/>
</dbReference>
<dbReference type="eggNOG" id="COG0451">
    <property type="taxonomic scope" value="Bacteria"/>
</dbReference>
<dbReference type="PANTHER" id="PTHR48079">
    <property type="entry name" value="PROTEIN YEEZ"/>
    <property type="match status" value="1"/>
</dbReference>
<reference evidence="3 4" key="1">
    <citation type="journal article" date="2007" name="Genome Res.">
        <title>Genome characteristics of facultatively symbiotic Frankia sp. strains reflect host range and host plant biogeography.</title>
        <authorList>
            <person name="Normand P."/>
            <person name="Lapierre P."/>
            <person name="Tisa L.S."/>
            <person name="Gogarten J.P."/>
            <person name="Alloisio N."/>
            <person name="Bagnarol E."/>
            <person name="Bassi C.A."/>
            <person name="Berry A.M."/>
            <person name="Bickhart D.M."/>
            <person name="Choisne N."/>
            <person name="Couloux A."/>
            <person name="Cournoyer B."/>
            <person name="Cruveiller S."/>
            <person name="Daubin V."/>
            <person name="Demange N."/>
            <person name="Francino M.P."/>
            <person name="Goltsman E."/>
            <person name="Huang Y."/>
            <person name="Kopp O.R."/>
            <person name="Labarre L."/>
            <person name="Lapidus A."/>
            <person name="Lavire C."/>
            <person name="Marechal J."/>
            <person name="Martinez M."/>
            <person name="Mastronunzio J.E."/>
            <person name="Mullin B.C."/>
            <person name="Niemann J."/>
            <person name="Pujic P."/>
            <person name="Rawnsley T."/>
            <person name="Rouy Z."/>
            <person name="Schenowitz C."/>
            <person name="Sellstedt A."/>
            <person name="Tavares F."/>
            <person name="Tomkins J.P."/>
            <person name="Vallenet D."/>
            <person name="Valverde C."/>
            <person name="Wall L.G."/>
            <person name="Wang Y."/>
            <person name="Medigue C."/>
            <person name="Benson D.R."/>
        </authorList>
    </citation>
    <scope>NUCLEOTIDE SEQUENCE [LARGE SCALE GENOMIC DNA]</scope>
    <source>
        <strain evidence="4">DSM 45818 / CECT 9043 / CcI3</strain>
    </source>
</reference>
<dbReference type="Gene3D" id="3.40.50.720">
    <property type="entry name" value="NAD(P)-binding Rossmann-like Domain"/>
    <property type="match status" value="1"/>
</dbReference>
<accession>Q2JEU4</accession>
<dbReference type="SUPFAM" id="SSF51735">
    <property type="entry name" value="NAD(P)-binding Rossmann-fold domains"/>
    <property type="match status" value="1"/>
</dbReference>
<dbReference type="HOGENOM" id="CLU_007383_0_0_11"/>
<dbReference type="AlphaFoldDB" id="Q2JEU4"/>
<gene>
    <name evidence="3" type="ordered locus">Francci3_0814</name>
</gene>
<dbReference type="KEGG" id="fra:Francci3_0814"/>
<dbReference type="InterPro" id="IPR051783">
    <property type="entry name" value="NAD(P)-dependent_oxidoreduct"/>
</dbReference>
<organism evidence="3 4">
    <name type="scientific">Frankia casuarinae (strain DSM 45818 / CECT 9043 / HFP020203 / CcI3)</name>
    <dbReference type="NCBI Taxonomy" id="106370"/>
    <lineage>
        <taxon>Bacteria</taxon>
        <taxon>Bacillati</taxon>
        <taxon>Actinomycetota</taxon>
        <taxon>Actinomycetes</taxon>
        <taxon>Frankiales</taxon>
        <taxon>Frankiaceae</taxon>
        <taxon>Frankia</taxon>
    </lineage>
</organism>
<evidence type="ECO:0000256" key="1">
    <source>
        <dbReference type="SAM" id="MobiDB-lite"/>
    </source>
</evidence>
<evidence type="ECO:0000313" key="4">
    <source>
        <dbReference type="Proteomes" id="UP000001937"/>
    </source>
</evidence>
<dbReference type="GO" id="GO:0004029">
    <property type="term" value="F:aldehyde dehydrogenase (NAD+) activity"/>
    <property type="evidence" value="ECO:0007669"/>
    <property type="project" value="TreeGrafter"/>
</dbReference>
<protein>
    <submittedName>
        <fullName evidence="3">NAD-dependent epimerase/dehydratase</fullName>
    </submittedName>
</protein>
<sequence length="365" mass="39170">MDQVTPTPSNLKIVVVGATGNVGTSVLAALGRSAEVGSLVGVSRRTPTWTAPKTRWAQADVVTDDLAPLFQGADVVIHLAWLFQPTHNPLTTWRTNVLGSIRVFEAVARAGVPALVHASSVGAYSPAAREGIVDEGWPTHGWPEAAYTREKAYLERVLDTFERDYPGIRVVRLRPGFIFKREAASQQRRLLAGPLLPGRVVRPAAAPTHPATVPVLPDLPGLRFQVVHSSDVADAYRLAALTGARGAFNIAADPVVDVPLLADILNARIIRMPAGLARGALATAWHLHLVPASPQLFDAVLHLPIMDTTRARTELGWSPRHDARAAIGSFLTGLREGAGLPTPPLTPSTARSRWEEVRTGMGQRA</sequence>
<keyword evidence="4" id="KW-1185">Reference proteome</keyword>
<dbReference type="EMBL" id="CP000249">
    <property type="protein sequence ID" value="ABD10198.1"/>
    <property type="molecule type" value="Genomic_DNA"/>
</dbReference>
<evidence type="ECO:0000313" key="3">
    <source>
        <dbReference type="EMBL" id="ABD10198.1"/>
    </source>
</evidence>
<dbReference type="PhylomeDB" id="Q2JEU4"/>
<name>Q2JEU4_FRACC</name>